<proteinExistence type="predicted"/>
<dbReference type="Gramene" id="TVU50110">
    <property type="protein sequence ID" value="TVU50110"/>
    <property type="gene ID" value="EJB05_01467"/>
</dbReference>
<reference evidence="1 2" key="1">
    <citation type="journal article" date="2019" name="Sci. Rep.">
        <title>A high-quality genome of Eragrostis curvula grass provides insights into Poaceae evolution and supports new strategies to enhance forage quality.</title>
        <authorList>
            <person name="Carballo J."/>
            <person name="Santos B.A.C.M."/>
            <person name="Zappacosta D."/>
            <person name="Garbus I."/>
            <person name="Selva J.P."/>
            <person name="Gallo C.A."/>
            <person name="Diaz A."/>
            <person name="Albertini E."/>
            <person name="Caccamo M."/>
            <person name="Echenique V."/>
        </authorList>
    </citation>
    <scope>NUCLEOTIDE SEQUENCE [LARGE SCALE GENOMIC DNA]</scope>
    <source>
        <strain evidence="2">cv. Victoria</strain>
        <tissue evidence="1">Leaf</tissue>
    </source>
</reference>
<keyword evidence="2" id="KW-1185">Reference proteome</keyword>
<accession>A0A5J9WRY3</accession>
<evidence type="ECO:0000313" key="2">
    <source>
        <dbReference type="Proteomes" id="UP000324897"/>
    </source>
</evidence>
<comment type="caution">
    <text evidence="1">The sequence shown here is derived from an EMBL/GenBank/DDBJ whole genome shotgun (WGS) entry which is preliminary data.</text>
</comment>
<organism evidence="1 2">
    <name type="scientific">Eragrostis curvula</name>
    <name type="common">weeping love grass</name>
    <dbReference type="NCBI Taxonomy" id="38414"/>
    <lineage>
        <taxon>Eukaryota</taxon>
        <taxon>Viridiplantae</taxon>
        <taxon>Streptophyta</taxon>
        <taxon>Embryophyta</taxon>
        <taxon>Tracheophyta</taxon>
        <taxon>Spermatophyta</taxon>
        <taxon>Magnoliopsida</taxon>
        <taxon>Liliopsida</taxon>
        <taxon>Poales</taxon>
        <taxon>Poaceae</taxon>
        <taxon>PACMAD clade</taxon>
        <taxon>Chloridoideae</taxon>
        <taxon>Eragrostideae</taxon>
        <taxon>Eragrostidinae</taxon>
        <taxon>Eragrostis</taxon>
    </lineage>
</organism>
<gene>
    <name evidence="1" type="ORF">EJB05_01467</name>
</gene>
<name>A0A5J9WRY3_9POAL</name>
<protein>
    <submittedName>
        <fullName evidence="1">Uncharacterized protein</fullName>
    </submittedName>
</protein>
<dbReference type="EMBL" id="RWGY01000002">
    <property type="protein sequence ID" value="TVU50110.1"/>
    <property type="molecule type" value="Genomic_DNA"/>
</dbReference>
<dbReference type="Proteomes" id="UP000324897">
    <property type="component" value="Chromosome 6"/>
</dbReference>
<dbReference type="AlphaFoldDB" id="A0A5J9WRY3"/>
<evidence type="ECO:0000313" key="1">
    <source>
        <dbReference type="EMBL" id="TVU50110.1"/>
    </source>
</evidence>
<sequence>MGGRATCPTGSLLHANMDLIAVSLILSSSVLQQSQQPFVAIEIHRASAVEIHPPPADEIHAVSALKLDLVPGYRSSVWS</sequence>